<keyword evidence="5" id="KW-0520">NAD</keyword>
<dbReference type="Pfam" id="PF02737">
    <property type="entry name" value="3HCDH_N"/>
    <property type="match status" value="1"/>
</dbReference>
<feature type="binding site" evidence="5">
    <location>
        <begin position="15"/>
        <end position="20"/>
    </location>
    <ligand>
        <name>NAD(+)</name>
        <dbReference type="ChEBI" id="CHEBI:57540"/>
    </ligand>
</feature>
<dbReference type="Gene3D" id="3.40.50.720">
    <property type="entry name" value="NAD(P)-binding Rossmann-like Domain"/>
    <property type="match status" value="1"/>
</dbReference>
<feature type="binding site" evidence="5">
    <location>
        <position position="98"/>
    </location>
    <ligand>
        <name>NAD(+)</name>
        <dbReference type="ChEBI" id="CHEBI:57540"/>
    </ligand>
</feature>
<dbReference type="AlphaFoldDB" id="A0A1B2DNY6"/>
<evidence type="ECO:0000256" key="1">
    <source>
        <dbReference type="ARBA" id="ARBA00005086"/>
    </source>
</evidence>
<dbReference type="Gene3D" id="1.10.1040.10">
    <property type="entry name" value="N-(1-d-carboxylethyl)-l-norvaline Dehydrogenase, domain 2"/>
    <property type="match status" value="1"/>
</dbReference>
<organism evidence="8">
    <name type="scientific">Paenibacillus sp. BIHB 4019</name>
    <dbReference type="NCBI Taxonomy" id="1870819"/>
    <lineage>
        <taxon>Bacteria</taxon>
        <taxon>Bacillati</taxon>
        <taxon>Bacillota</taxon>
        <taxon>Bacilli</taxon>
        <taxon>Bacillales</taxon>
        <taxon>Paenibacillaceae</taxon>
        <taxon>Paenibacillus</taxon>
    </lineage>
</organism>
<dbReference type="InterPro" id="IPR008927">
    <property type="entry name" value="6-PGluconate_DH-like_C_sf"/>
</dbReference>
<dbReference type="Pfam" id="PF00725">
    <property type="entry name" value="3HCDH"/>
    <property type="match status" value="1"/>
</dbReference>
<evidence type="ECO:0000256" key="5">
    <source>
        <dbReference type="PIRSR" id="PIRSR000105-2"/>
    </source>
</evidence>
<protein>
    <submittedName>
        <fullName evidence="8">3-hydroxybutyryl-CoA dehydrogenase</fullName>
    </submittedName>
</protein>
<feature type="binding site" evidence="5">
    <location>
        <position position="125"/>
    </location>
    <ligand>
        <name>NAD(+)</name>
        <dbReference type="ChEBI" id="CHEBI:57540"/>
    </ligand>
</feature>
<feature type="site" description="Important for catalytic activity" evidence="4">
    <location>
        <position position="146"/>
    </location>
</feature>
<dbReference type="InterPro" id="IPR006108">
    <property type="entry name" value="3HC_DH_C"/>
</dbReference>
<dbReference type="InterPro" id="IPR006176">
    <property type="entry name" value="3-OHacyl-CoA_DH_NAD-bd"/>
</dbReference>
<dbReference type="GO" id="GO:0070403">
    <property type="term" value="F:NAD+ binding"/>
    <property type="evidence" value="ECO:0007669"/>
    <property type="project" value="InterPro"/>
</dbReference>
<keyword evidence="3" id="KW-0560">Oxidoreductase</keyword>
<dbReference type="InterPro" id="IPR013328">
    <property type="entry name" value="6PGD_dom2"/>
</dbReference>
<dbReference type="GO" id="GO:0016616">
    <property type="term" value="F:oxidoreductase activity, acting on the CH-OH group of donors, NAD or NADP as acceptor"/>
    <property type="evidence" value="ECO:0007669"/>
    <property type="project" value="InterPro"/>
</dbReference>
<evidence type="ECO:0000256" key="4">
    <source>
        <dbReference type="PIRSR" id="PIRSR000105-1"/>
    </source>
</evidence>
<sequence length="288" mass="31781">MKKEVELAVKIGVIGAGVMGRGVAQALAQSGSSVVLVDIEQAKLEQAREEIATQLRFRGLFGSSGNLEASEQIMDRIVFTTEHHNLSDVSFVIENATENWDVKRSIYELIDGICQQDCIFMINTSCISITKLAAVTTRAPQVIGTHFMNPVPTKKTVEVIRGFHTSEECIRAVDGLMGSMGKEMIVVNDYPGFVSNRISHLFMNEAAYVVQDQVASAEEVDEIFKKCYGHAMGPLETADLIGLDTVVHSLNVLYESYQDSKFRCCPLLRKMVDAGLHGRKSGQGFYTY</sequence>
<evidence type="ECO:0000313" key="8">
    <source>
        <dbReference type="EMBL" id="ANY69429.1"/>
    </source>
</evidence>
<reference evidence="8" key="1">
    <citation type="submission" date="2016-08" db="EMBL/GenBank/DDBJ databases">
        <title>Complete Genome Seqeunce of Paenibacillus sp. BIHB 4019 from tea rhizoplane.</title>
        <authorList>
            <person name="Thakur R."/>
            <person name="Swarnkar M.K."/>
            <person name="Gulati A."/>
        </authorList>
    </citation>
    <scope>NUCLEOTIDE SEQUENCE [LARGE SCALE GENOMIC DNA]</scope>
    <source>
        <strain evidence="8">BIHB4019</strain>
    </source>
</reference>
<feature type="domain" description="3-hydroxyacyl-CoA dehydrogenase C-terminal" evidence="6">
    <location>
        <begin position="192"/>
        <end position="288"/>
    </location>
</feature>
<feature type="binding site" evidence="5">
    <location>
        <position position="149"/>
    </location>
    <ligand>
        <name>NAD(+)</name>
        <dbReference type="ChEBI" id="CHEBI:57540"/>
    </ligand>
</feature>
<dbReference type="InterPro" id="IPR022694">
    <property type="entry name" value="3-OHacyl-CoA_DH"/>
</dbReference>
<accession>A0A1B2DNY6</accession>
<proteinExistence type="inferred from homology"/>
<feature type="binding site" evidence="5">
    <location>
        <position position="103"/>
    </location>
    <ligand>
        <name>NAD(+)</name>
        <dbReference type="ChEBI" id="CHEBI:57540"/>
    </ligand>
</feature>
<evidence type="ECO:0000256" key="2">
    <source>
        <dbReference type="ARBA" id="ARBA00009463"/>
    </source>
</evidence>
<name>A0A1B2DNY6_9BACL</name>
<evidence type="ECO:0000259" key="7">
    <source>
        <dbReference type="Pfam" id="PF02737"/>
    </source>
</evidence>
<evidence type="ECO:0000256" key="3">
    <source>
        <dbReference type="ARBA" id="ARBA00023002"/>
    </source>
</evidence>
<feature type="binding site" evidence="5">
    <location>
        <position position="38"/>
    </location>
    <ligand>
        <name>NAD(+)</name>
        <dbReference type="ChEBI" id="CHEBI:57540"/>
    </ligand>
</feature>
<dbReference type="PANTHER" id="PTHR48075:SF5">
    <property type="entry name" value="3-HYDROXYBUTYRYL-COA DEHYDROGENASE"/>
    <property type="match status" value="1"/>
</dbReference>
<feature type="binding site" evidence="5">
    <location>
        <position position="280"/>
    </location>
    <ligand>
        <name>NAD(+)</name>
        <dbReference type="ChEBI" id="CHEBI:57540"/>
    </ligand>
</feature>
<dbReference type="PIRSF" id="PIRSF000105">
    <property type="entry name" value="HCDH"/>
    <property type="match status" value="1"/>
</dbReference>
<feature type="domain" description="3-hydroxyacyl-CoA dehydrogenase NAD binding" evidence="7">
    <location>
        <begin position="10"/>
        <end position="189"/>
    </location>
</feature>
<dbReference type="PANTHER" id="PTHR48075">
    <property type="entry name" value="3-HYDROXYACYL-COA DEHYDROGENASE FAMILY PROTEIN"/>
    <property type="match status" value="1"/>
</dbReference>
<comment type="similarity">
    <text evidence="2">Belongs to the 3-hydroxyacyl-CoA dehydrogenase family.</text>
</comment>
<dbReference type="GO" id="GO:0006631">
    <property type="term" value="P:fatty acid metabolic process"/>
    <property type="evidence" value="ECO:0007669"/>
    <property type="project" value="InterPro"/>
</dbReference>
<comment type="pathway">
    <text evidence="1">Lipid metabolism; butanoate metabolism.</text>
</comment>
<dbReference type="SUPFAM" id="SSF48179">
    <property type="entry name" value="6-phosphogluconate dehydrogenase C-terminal domain-like"/>
    <property type="match status" value="1"/>
</dbReference>
<dbReference type="InterPro" id="IPR036291">
    <property type="entry name" value="NAD(P)-bd_dom_sf"/>
</dbReference>
<dbReference type="EMBL" id="CP016808">
    <property type="protein sequence ID" value="ANY69429.1"/>
    <property type="molecule type" value="Genomic_DNA"/>
</dbReference>
<dbReference type="RefSeq" id="WP_099520463.1">
    <property type="nucleotide sequence ID" value="NZ_CP016808.1"/>
</dbReference>
<dbReference type="SUPFAM" id="SSF51735">
    <property type="entry name" value="NAD(P)-binding Rossmann-fold domains"/>
    <property type="match status" value="1"/>
</dbReference>
<gene>
    <name evidence="8" type="ORF">BBD42_25300</name>
</gene>
<evidence type="ECO:0000259" key="6">
    <source>
        <dbReference type="Pfam" id="PF00725"/>
    </source>
</evidence>